<dbReference type="RefSeq" id="WP_306038572.1">
    <property type="nucleotide sequence ID" value="NZ_CP132302.1"/>
</dbReference>
<accession>A0AA50H9E7</accession>
<reference evidence="1 2" key="1">
    <citation type="submission" date="2023-08" db="EMBL/GenBank/DDBJ databases">
        <title>Pathogen: clinical or host-associated sample.</title>
        <authorList>
            <person name="Hergert J."/>
            <person name="Casey R."/>
            <person name="Wagner J."/>
            <person name="Young E.L."/>
            <person name="Oakeson K.F."/>
        </authorList>
    </citation>
    <scope>NUCLEOTIDE SEQUENCE [LARGE SCALE GENOMIC DNA]</scope>
    <source>
        <strain evidence="1 2">1760953</strain>
    </source>
</reference>
<name>A0AA50H9E7_9HYPH</name>
<organism evidence="1 2">
    <name type="scientific">Shinella sumterensis</name>
    <dbReference type="NCBI Taxonomy" id="1967501"/>
    <lineage>
        <taxon>Bacteria</taxon>
        <taxon>Pseudomonadati</taxon>
        <taxon>Pseudomonadota</taxon>
        <taxon>Alphaproteobacteria</taxon>
        <taxon>Hyphomicrobiales</taxon>
        <taxon>Rhizobiaceae</taxon>
        <taxon>Shinella</taxon>
    </lineage>
</organism>
<sequence>MQPLCEPVTDAATLDAAGDPVDAALAWHGGDARATIETLLADCAHLQRQLELMRAAMGRGFTRGWEPSVRRD</sequence>
<keyword evidence="2" id="KW-1185">Reference proteome</keyword>
<dbReference type="Proteomes" id="UP001234585">
    <property type="component" value="Chromosome"/>
</dbReference>
<gene>
    <name evidence="1" type="ORF">Q9313_08590</name>
</gene>
<evidence type="ECO:0000313" key="1">
    <source>
        <dbReference type="EMBL" id="WLR99061.1"/>
    </source>
</evidence>
<dbReference type="EMBL" id="CP132302">
    <property type="protein sequence ID" value="WLR99061.1"/>
    <property type="molecule type" value="Genomic_DNA"/>
</dbReference>
<evidence type="ECO:0000313" key="2">
    <source>
        <dbReference type="Proteomes" id="UP001234585"/>
    </source>
</evidence>
<proteinExistence type="predicted"/>
<protein>
    <submittedName>
        <fullName evidence="1">Dehydrogenase</fullName>
    </submittedName>
</protein>
<dbReference type="AlphaFoldDB" id="A0AA50H9E7"/>